<dbReference type="SUPFAM" id="SSF88713">
    <property type="entry name" value="Glycoside hydrolase/deacetylase"/>
    <property type="match status" value="1"/>
</dbReference>
<dbReference type="InterPro" id="IPR011330">
    <property type="entry name" value="Glyco_hydro/deAcase_b/a-brl"/>
</dbReference>
<feature type="domain" description="Alpha-amylase/4-alpha-glucanotransferase C-terminal" evidence="5">
    <location>
        <begin position="454"/>
        <end position="655"/>
    </location>
</feature>
<dbReference type="AlphaFoldDB" id="A0AAJ1ML47"/>
<reference evidence="6 7" key="1">
    <citation type="submission" date="2022-12" db="EMBL/GenBank/DDBJ databases">
        <title>Metagenome assembled genome from gulf of manar.</title>
        <authorList>
            <person name="Kohli P."/>
            <person name="Pk S."/>
            <person name="Venkata Ramana C."/>
            <person name="Sasikala C."/>
        </authorList>
    </citation>
    <scope>NUCLEOTIDE SEQUENCE [LARGE SCALE GENOMIC DNA]</scope>
    <source>
        <strain evidence="6">JB008</strain>
    </source>
</reference>
<dbReference type="InterPro" id="IPR028995">
    <property type="entry name" value="Glyco_hydro_57/38_cen_sf"/>
</dbReference>
<dbReference type="Gene3D" id="2.70.98.10">
    <property type="match status" value="1"/>
</dbReference>
<dbReference type="Pfam" id="PF09094">
    <property type="entry name" value="AmyA-A_glucT_m"/>
    <property type="match status" value="1"/>
</dbReference>
<dbReference type="InterPro" id="IPR052046">
    <property type="entry name" value="GH57_Enzymes"/>
</dbReference>
<evidence type="ECO:0000259" key="4">
    <source>
        <dbReference type="Pfam" id="PF09094"/>
    </source>
</evidence>
<comment type="caution">
    <text evidence="6">The sequence shown here is derived from an EMBL/GenBank/DDBJ whole genome shotgun (WGS) entry which is preliminary data.</text>
</comment>
<dbReference type="InterPro" id="IPR014718">
    <property type="entry name" value="GH-type_carb-bd"/>
</dbReference>
<dbReference type="SUPFAM" id="SSF88688">
    <property type="entry name" value="Families 57/38 glycoside transferase middle domain"/>
    <property type="match status" value="1"/>
</dbReference>
<dbReference type="InterPro" id="IPR015178">
    <property type="entry name" value="A-amylase/a-glucTrfase_central"/>
</dbReference>
<feature type="domain" description="Alpha-amylase/4-alpha-glucanotransferase C-terminal" evidence="5">
    <location>
        <begin position="398"/>
        <end position="450"/>
    </location>
</feature>
<gene>
    <name evidence="6" type="ORF">PQJ61_11995</name>
</gene>
<evidence type="ECO:0000259" key="3">
    <source>
        <dbReference type="Pfam" id="PF03065"/>
    </source>
</evidence>
<dbReference type="InterPro" id="IPR015179">
    <property type="entry name" value="A-amylase/a-glucTrfase_C"/>
</dbReference>
<feature type="domain" description="Glycoside hydrolase family 57 N-terminal" evidence="3">
    <location>
        <begin position="22"/>
        <end position="254"/>
    </location>
</feature>
<protein>
    <submittedName>
        <fullName evidence="6">DUF1926 domain-containing protein</fullName>
    </submittedName>
</protein>
<evidence type="ECO:0000256" key="2">
    <source>
        <dbReference type="ARBA" id="ARBA00023277"/>
    </source>
</evidence>
<dbReference type="PANTHER" id="PTHR36306:SF1">
    <property type="entry name" value="ALPHA-AMYLASE-RELATED"/>
    <property type="match status" value="1"/>
</dbReference>
<evidence type="ECO:0000259" key="5">
    <source>
        <dbReference type="Pfam" id="PF09095"/>
    </source>
</evidence>
<keyword evidence="2" id="KW-0119">Carbohydrate metabolism</keyword>
<dbReference type="Proteomes" id="UP001221217">
    <property type="component" value="Unassembled WGS sequence"/>
</dbReference>
<dbReference type="Pfam" id="PF09095">
    <property type="entry name" value="AmyA-gluTrfs_C"/>
    <property type="match status" value="2"/>
</dbReference>
<feature type="domain" description="Alpha-amylase/4-alpha-glucanotransferase central" evidence="4">
    <location>
        <begin position="304"/>
        <end position="383"/>
    </location>
</feature>
<accession>A0AAJ1ML47</accession>
<evidence type="ECO:0000313" key="7">
    <source>
        <dbReference type="Proteomes" id="UP001221217"/>
    </source>
</evidence>
<name>A0AAJ1ML47_9SPIO</name>
<comment type="similarity">
    <text evidence="1">Belongs to the glycosyl hydrolase 57 family.</text>
</comment>
<dbReference type="Gene3D" id="3.20.110.20">
    <property type="match status" value="1"/>
</dbReference>
<evidence type="ECO:0000313" key="6">
    <source>
        <dbReference type="EMBL" id="MDC7227476.1"/>
    </source>
</evidence>
<dbReference type="GO" id="GO:0005975">
    <property type="term" value="P:carbohydrate metabolic process"/>
    <property type="evidence" value="ECO:0007669"/>
    <property type="project" value="InterPro"/>
</dbReference>
<dbReference type="Pfam" id="PF03065">
    <property type="entry name" value="Glyco_hydro_57"/>
    <property type="match status" value="1"/>
</dbReference>
<evidence type="ECO:0000256" key="1">
    <source>
        <dbReference type="ARBA" id="ARBA00006821"/>
    </source>
</evidence>
<dbReference type="SUPFAM" id="SSF74650">
    <property type="entry name" value="Galactose mutarotase-like"/>
    <property type="match status" value="1"/>
</dbReference>
<organism evidence="6 7">
    <name type="scientific">Candidatus Thalassospirochaeta sargassi</name>
    <dbReference type="NCBI Taxonomy" id="3119039"/>
    <lineage>
        <taxon>Bacteria</taxon>
        <taxon>Pseudomonadati</taxon>
        <taxon>Spirochaetota</taxon>
        <taxon>Spirochaetia</taxon>
        <taxon>Spirochaetales</taxon>
        <taxon>Spirochaetaceae</taxon>
        <taxon>Candidatus Thalassospirochaeta</taxon>
    </lineage>
</organism>
<sequence length="669" mass="77675">MKKVKLIIGTVNSCSVADGETRLKDVYERSYKPFLTTVHKNKLPVTMYYSGELLTWILDKHDGMQMLVNDIVKGKNIEFLGGGFYSPLFSLIPRKDRVSQIELMTTEIRKRFGRRPRGMWITEKVWEPSMPMTMKNAGMEFSFLDEEFFEDAGLFNGELYRPCMTEDQGKKVVLFPIANRLISQFLLEEPENVLDQIISYGSEKEERVVSLMIPGEELDFSDGDAEKLEKFFRLVEENKKNIEVVLPGKIVRELGIMRKVYFGCVSPGDIGRWSGPIYRDMINANGTDETPAPFENKPVNTQSFFRHFLAKYPESNFLYSRMIDVHLQVSQLRGDKQRKKSAEVELYKSQNHSAFWYGGGSPGIYSSETRRKAYESLIEAEKFTRERGEFKSTLIKDDFDMDGIDEYIFRSLSLNANIHRKGGVLFELDYMPSSHNYLATMARHHEWYHDHETVDKYTRNAFVDHFLQPEEKMNSFFEMSYRENGDFVSGIYEPVRYNKERKIIEFERLGSIITKKSKFSVRVKKKYSFRRNTVAVDYEIINESDAVINTVFGSELNMAFSSPKGRNIELKLFKGEKQVKVSNDNFEDKGITEFLITDKARKNNVVISSELECSLWGFPIYTKTGTGKVVENLYQSDCFLPMWSISLGPGKSWKNKIQLRVERRLKKTD</sequence>
<dbReference type="InterPro" id="IPR004300">
    <property type="entry name" value="Glyco_hydro_57_N"/>
</dbReference>
<dbReference type="GO" id="GO:0030246">
    <property type="term" value="F:carbohydrate binding"/>
    <property type="evidence" value="ECO:0007669"/>
    <property type="project" value="InterPro"/>
</dbReference>
<dbReference type="EMBL" id="JAQQAL010000025">
    <property type="protein sequence ID" value="MDC7227476.1"/>
    <property type="molecule type" value="Genomic_DNA"/>
</dbReference>
<dbReference type="GO" id="GO:0003824">
    <property type="term" value="F:catalytic activity"/>
    <property type="evidence" value="ECO:0007669"/>
    <property type="project" value="InterPro"/>
</dbReference>
<dbReference type="InterPro" id="IPR011013">
    <property type="entry name" value="Gal_mutarotase_sf_dom"/>
</dbReference>
<proteinExistence type="inferred from homology"/>
<dbReference type="PANTHER" id="PTHR36306">
    <property type="entry name" value="ALPHA-AMYLASE-RELATED-RELATED"/>
    <property type="match status" value="1"/>
</dbReference>